<accession>A0ABN1VWS6</accession>
<gene>
    <name evidence="1" type="ORF">GCM10009665_11780</name>
</gene>
<evidence type="ECO:0000313" key="1">
    <source>
        <dbReference type="EMBL" id="GAA1223129.1"/>
    </source>
</evidence>
<keyword evidence="2" id="KW-1185">Reference proteome</keyword>
<comment type="caution">
    <text evidence="1">The sequence shown here is derived from an EMBL/GenBank/DDBJ whole genome shotgun (WGS) entry which is preliminary data.</text>
</comment>
<evidence type="ECO:0000313" key="2">
    <source>
        <dbReference type="Proteomes" id="UP001500037"/>
    </source>
</evidence>
<reference evidence="1 2" key="1">
    <citation type="journal article" date="2019" name="Int. J. Syst. Evol. Microbiol.">
        <title>The Global Catalogue of Microorganisms (GCM) 10K type strain sequencing project: providing services to taxonomists for standard genome sequencing and annotation.</title>
        <authorList>
            <consortium name="The Broad Institute Genomics Platform"/>
            <consortium name="The Broad Institute Genome Sequencing Center for Infectious Disease"/>
            <person name="Wu L."/>
            <person name="Ma J."/>
        </authorList>
    </citation>
    <scope>NUCLEOTIDE SEQUENCE [LARGE SCALE GENOMIC DNA]</scope>
    <source>
        <strain evidence="1 2">JCM 13004</strain>
    </source>
</reference>
<name>A0ABN1VWS6_9ACTN</name>
<dbReference type="RefSeq" id="WP_344439978.1">
    <property type="nucleotide sequence ID" value="NZ_BAAALF010000011.1"/>
</dbReference>
<dbReference type="EMBL" id="BAAALF010000011">
    <property type="protein sequence ID" value="GAA1223129.1"/>
    <property type="molecule type" value="Genomic_DNA"/>
</dbReference>
<dbReference type="Proteomes" id="UP001500037">
    <property type="component" value="Unassembled WGS sequence"/>
</dbReference>
<protein>
    <submittedName>
        <fullName evidence="1">Uncharacterized protein</fullName>
    </submittedName>
</protein>
<proteinExistence type="predicted"/>
<sequence length="123" mass="13280">MSDPPSEAWDFRIRAAEIEDESHRRPGASWVPPILTDLVLAARRTPLSCYYPFTSHVTLRFATGPTWWTGDGTVLPVNIGLVPGGGYVVYTRALLEDPAVVELETAGADEAVAKAEQLAAQAS</sequence>
<organism evidence="1 2">
    <name type="scientific">Kitasatospora nipponensis</name>
    <dbReference type="NCBI Taxonomy" id="258049"/>
    <lineage>
        <taxon>Bacteria</taxon>
        <taxon>Bacillati</taxon>
        <taxon>Actinomycetota</taxon>
        <taxon>Actinomycetes</taxon>
        <taxon>Kitasatosporales</taxon>
        <taxon>Streptomycetaceae</taxon>
        <taxon>Kitasatospora</taxon>
    </lineage>
</organism>